<dbReference type="Gene3D" id="1.10.260.40">
    <property type="entry name" value="lambda repressor-like DNA-binding domains"/>
    <property type="match status" value="1"/>
</dbReference>
<comment type="caution">
    <text evidence="3">The sequence shown here is derived from an EMBL/GenBank/DDBJ whole genome shotgun (WGS) entry which is preliminary data.</text>
</comment>
<reference evidence="3" key="1">
    <citation type="journal article" date="2012" name="Genome Res.">
        <title>Genomic characterization of the Bacillus cereus sensu lato species: Backdrop to the evolution of Bacillus anthracis.</title>
        <authorList>
            <person name="Zwick M.E."/>
            <person name="Joseph S.J."/>
            <person name="Didelot X."/>
            <person name="Chen P.E."/>
            <person name="Bishop-Lilly K.A."/>
            <person name="Stewart A.C."/>
            <person name="Willner K."/>
            <person name="Nolan N."/>
            <person name="Lentz S."/>
            <person name="Thomason M.K."/>
            <person name="Sozhamannan S."/>
            <person name="Mateczun A.J."/>
            <person name="Du L."/>
            <person name="Read T.D."/>
        </authorList>
    </citation>
    <scope>NUCLEOTIDE SEQUENCE [LARGE SCALE GENOMIC DNA]</scope>
    <source>
        <strain evidence="3">AH603</strain>
    </source>
</reference>
<keyword evidence="1" id="KW-0238">DNA-binding</keyword>
<dbReference type="SUPFAM" id="SSF47413">
    <property type="entry name" value="lambda repressor-like DNA-binding domains"/>
    <property type="match status" value="1"/>
</dbReference>
<dbReference type="SUPFAM" id="SSF51182">
    <property type="entry name" value="RmlC-like cupins"/>
    <property type="match status" value="1"/>
</dbReference>
<name>C2Y406_BACMY</name>
<proteinExistence type="predicted"/>
<dbReference type="InterPro" id="IPR010982">
    <property type="entry name" value="Lambda_DNA-bd_dom_sf"/>
</dbReference>
<dbReference type="SMART" id="SM00530">
    <property type="entry name" value="HTH_XRE"/>
    <property type="match status" value="1"/>
</dbReference>
<dbReference type="PANTHER" id="PTHR46797">
    <property type="entry name" value="HTH-TYPE TRANSCRIPTIONAL REGULATOR"/>
    <property type="match status" value="1"/>
</dbReference>
<dbReference type="InterPro" id="IPR011051">
    <property type="entry name" value="RmlC_Cupin_sf"/>
</dbReference>
<sequence>MYMNNINVGQKIMVFRKGAGLTSKRLAELADITPSMLSQIEKGITNPSLQTLKLISVALNIPLFNFFLEDTNTEELVVRANQRKKITFPESGNVSYELLSPNLDGSLELALMNLLPQTASSMEPVAHKGEEIAFIMEGQVKLYLNDEVLLLNPGDSVKIPPYAKHKWENTSLHKVTVIFGVTPPSF</sequence>
<accession>C2Y406</accession>
<dbReference type="EMBL" id="ACMP01000214">
    <property type="protein sequence ID" value="EEL67338.1"/>
    <property type="molecule type" value="Genomic_DNA"/>
</dbReference>
<dbReference type="GO" id="GO:0003700">
    <property type="term" value="F:DNA-binding transcription factor activity"/>
    <property type="evidence" value="ECO:0007669"/>
    <property type="project" value="TreeGrafter"/>
</dbReference>
<dbReference type="Pfam" id="PF01381">
    <property type="entry name" value="HTH_3"/>
    <property type="match status" value="1"/>
</dbReference>
<dbReference type="PANTHER" id="PTHR46797:SF19">
    <property type="entry name" value="BLL2473 PROTEIN"/>
    <property type="match status" value="1"/>
</dbReference>
<dbReference type="GO" id="GO:0003677">
    <property type="term" value="F:DNA binding"/>
    <property type="evidence" value="ECO:0007669"/>
    <property type="project" value="UniProtKB-KW"/>
</dbReference>
<dbReference type="InterPro" id="IPR001387">
    <property type="entry name" value="Cro/C1-type_HTH"/>
</dbReference>
<organism evidence="3">
    <name type="scientific">Bacillus mycoides</name>
    <dbReference type="NCBI Taxonomy" id="1405"/>
    <lineage>
        <taxon>Bacteria</taxon>
        <taxon>Bacillati</taxon>
        <taxon>Bacillota</taxon>
        <taxon>Bacilli</taxon>
        <taxon>Bacillales</taxon>
        <taxon>Bacillaceae</taxon>
        <taxon>Bacillus</taxon>
        <taxon>Bacillus cereus group</taxon>
    </lineage>
</organism>
<protein>
    <submittedName>
        <fullName evidence="3">Transcriptional regulator, MerR</fullName>
    </submittedName>
</protein>
<dbReference type="InterPro" id="IPR014710">
    <property type="entry name" value="RmlC-like_jellyroll"/>
</dbReference>
<dbReference type="Proteomes" id="UP000001753">
    <property type="component" value="Chromosome"/>
</dbReference>
<evidence type="ECO:0000259" key="2">
    <source>
        <dbReference type="PROSITE" id="PS50943"/>
    </source>
</evidence>
<evidence type="ECO:0000313" key="3">
    <source>
        <dbReference type="EMBL" id="EEL67338.1"/>
    </source>
</evidence>
<dbReference type="AlphaFoldDB" id="C2Y406"/>
<dbReference type="GO" id="GO:0005829">
    <property type="term" value="C:cytosol"/>
    <property type="evidence" value="ECO:0007669"/>
    <property type="project" value="TreeGrafter"/>
</dbReference>
<evidence type="ECO:0000256" key="1">
    <source>
        <dbReference type="ARBA" id="ARBA00023125"/>
    </source>
</evidence>
<dbReference type="CDD" id="cd02209">
    <property type="entry name" value="cupin_XRE_C"/>
    <property type="match status" value="1"/>
</dbReference>
<gene>
    <name evidence="3" type="ORF">bcere0026_57180</name>
</gene>
<dbReference type="Pfam" id="PF07883">
    <property type="entry name" value="Cupin_2"/>
    <property type="match status" value="1"/>
</dbReference>
<feature type="domain" description="HTH cro/C1-type" evidence="2">
    <location>
        <begin position="16"/>
        <end position="67"/>
    </location>
</feature>
<dbReference type="InterPro" id="IPR050807">
    <property type="entry name" value="TransReg_Diox_bact_type"/>
</dbReference>
<dbReference type="HOGENOM" id="CLU_085376_1_2_9"/>
<dbReference type="Gene3D" id="2.60.120.10">
    <property type="entry name" value="Jelly Rolls"/>
    <property type="match status" value="1"/>
</dbReference>
<dbReference type="CDD" id="cd00093">
    <property type="entry name" value="HTH_XRE"/>
    <property type="match status" value="1"/>
</dbReference>
<dbReference type="InterPro" id="IPR013096">
    <property type="entry name" value="Cupin_2"/>
</dbReference>
<dbReference type="PROSITE" id="PS50943">
    <property type="entry name" value="HTH_CROC1"/>
    <property type="match status" value="1"/>
</dbReference>